<dbReference type="AlphaFoldDB" id="A0A9J6BZE4"/>
<evidence type="ECO:0000313" key="2">
    <source>
        <dbReference type="Proteomes" id="UP001107558"/>
    </source>
</evidence>
<evidence type="ECO:0000313" key="1">
    <source>
        <dbReference type="EMBL" id="KAG5675191.1"/>
    </source>
</evidence>
<protein>
    <submittedName>
        <fullName evidence="1">Uncharacterized protein</fullName>
    </submittedName>
</protein>
<comment type="caution">
    <text evidence="1">The sequence shown here is derived from an EMBL/GenBank/DDBJ whole genome shotgun (WGS) entry which is preliminary data.</text>
</comment>
<accession>A0A9J6BZE4</accession>
<keyword evidence="2" id="KW-1185">Reference proteome</keyword>
<organism evidence="1 2">
    <name type="scientific">Polypedilum vanderplanki</name>
    <name type="common">Sleeping chironomid midge</name>
    <dbReference type="NCBI Taxonomy" id="319348"/>
    <lineage>
        <taxon>Eukaryota</taxon>
        <taxon>Metazoa</taxon>
        <taxon>Ecdysozoa</taxon>
        <taxon>Arthropoda</taxon>
        <taxon>Hexapoda</taxon>
        <taxon>Insecta</taxon>
        <taxon>Pterygota</taxon>
        <taxon>Neoptera</taxon>
        <taxon>Endopterygota</taxon>
        <taxon>Diptera</taxon>
        <taxon>Nematocera</taxon>
        <taxon>Chironomoidea</taxon>
        <taxon>Chironomidae</taxon>
        <taxon>Chironominae</taxon>
        <taxon>Polypedilum</taxon>
        <taxon>Polypedilum</taxon>
    </lineage>
</organism>
<dbReference type="Proteomes" id="UP001107558">
    <property type="component" value="Chromosome 2"/>
</dbReference>
<sequence length="67" mass="7809">MSEVVFGHLDPSGQVYVKDISLNPNGFVSRFAAGDYFGYFHLHNKFDENIINIAFKTQWVSEDRYEF</sequence>
<name>A0A9J6BZE4_POLVA</name>
<reference evidence="1" key="1">
    <citation type="submission" date="2021-03" db="EMBL/GenBank/DDBJ databases">
        <title>Chromosome level genome of the anhydrobiotic midge Polypedilum vanderplanki.</title>
        <authorList>
            <person name="Yoshida Y."/>
            <person name="Kikawada T."/>
            <person name="Gusev O."/>
        </authorList>
    </citation>
    <scope>NUCLEOTIDE SEQUENCE</scope>
    <source>
        <strain evidence="1">NIAS01</strain>
        <tissue evidence="1">Whole body or cell culture</tissue>
    </source>
</reference>
<proteinExistence type="predicted"/>
<dbReference type="EMBL" id="JADBJN010000002">
    <property type="protein sequence ID" value="KAG5675191.1"/>
    <property type="molecule type" value="Genomic_DNA"/>
</dbReference>
<gene>
    <name evidence="1" type="ORF">PVAND_005115</name>
</gene>